<dbReference type="Gene3D" id="3.40.50.300">
    <property type="entry name" value="P-loop containing nucleotide triphosphate hydrolases"/>
    <property type="match status" value="1"/>
</dbReference>
<evidence type="ECO:0000313" key="2">
    <source>
        <dbReference type="EMBL" id="WOT01772.1"/>
    </source>
</evidence>
<dbReference type="Pfam" id="PF26563">
    <property type="entry name" value="Rv3660c_N"/>
    <property type="match status" value="1"/>
</dbReference>
<name>A0AAF0YQX0_9CORY</name>
<keyword evidence="2" id="KW-0547">Nucleotide-binding</keyword>
<reference evidence="2" key="1">
    <citation type="submission" date="2017-12" db="EMBL/GenBank/DDBJ databases">
        <authorList>
            <person name="Thomas-White K."/>
            <person name="Wolfe A.J."/>
        </authorList>
    </citation>
    <scope>NUCLEOTIDE SEQUENCE</scope>
    <source>
        <strain evidence="2">UMB0763</strain>
    </source>
</reference>
<organism evidence="2 3">
    <name type="scientific">Corynebacterium pyruviciproducens</name>
    <dbReference type="NCBI Taxonomy" id="598660"/>
    <lineage>
        <taxon>Bacteria</taxon>
        <taxon>Bacillati</taxon>
        <taxon>Actinomycetota</taxon>
        <taxon>Actinomycetes</taxon>
        <taxon>Mycobacteriales</taxon>
        <taxon>Corynebacteriaceae</taxon>
        <taxon>Corynebacterium</taxon>
    </lineage>
</organism>
<dbReference type="RefSeq" id="WP_101677629.1">
    <property type="nucleotide sequence ID" value="NZ_CAMIHY010000018.1"/>
</dbReference>
<sequence>MNETYILIAAHEPAHADVLHIAAATGHEVVETTDPLEIRRHYRRAFAVLIDAECAECVADQPRRPRVFVVAPDPGPPDYQRALALHAEAACTVPSMSYDIVEALSATPARPSATGEVIGMLGACGGAGSSTLACALALSSSSPSLLVDAVPFSGGLDLLLGAEEQEGKRWADVHVEGHVPAAELRAALPHVADTAILTCDRGGVAPAPSVEDIVAIIECHRSDSSGALTVVDLPAWGDTARQLVGALDRVYLVVPAEVRAVAAGTAISRAVRTELGVVVRYRQWSGLSAHEVENLVKLPVVAEIPHVRGLAKTVETRGMRTVPRQLKAVAERLEGFRRG</sequence>
<dbReference type="EMBL" id="CP136958">
    <property type="protein sequence ID" value="WOT01772.1"/>
    <property type="molecule type" value="Genomic_DNA"/>
</dbReference>
<evidence type="ECO:0000313" key="3">
    <source>
        <dbReference type="Proteomes" id="UP000234560"/>
    </source>
</evidence>
<dbReference type="GO" id="GO:0004386">
    <property type="term" value="F:helicase activity"/>
    <property type="evidence" value="ECO:0007669"/>
    <property type="project" value="UniProtKB-KW"/>
</dbReference>
<keyword evidence="2" id="KW-0067">ATP-binding</keyword>
<dbReference type="InterPro" id="IPR027417">
    <property type="entry name" value="P-loop_NTPase"/>
</dbReference>
<accession>A0AAF0YQX0</accession>
<protein>
    <submittedName>
        <fullName evidence="2">Helicase/secretion neighborhood CpaE-like protein</fullName>
    </submittedName>
</protein>
<dbReference type="InterPro" id="IPR059050">
    <property type="entry name" value="Rv3660c_N"/>
</dbReference>
<dbReference type="KEGG" id="cpyr:CYJ47_10960"/>
<keyword evidence="2" id="KW-0347">Helicase</keyword>
<proteinExistence type="predicted"/>
<gene>
    <name evidence="2" type="ORF">CYJ47_10960</name>
</gene>
<dbReference type="SUPFAM" id="SSF52540">
    <property type="entry name" value="P-loop containing nucleoside triphosphate hydrolases"/>
    <property type="match status" value="1"/>
</dbReference>
<dbReference type="NCBIfam" id="TIGR03815">
    <property type="entry name" value="CpaE_hom_Actino"/>
    <property type="match status" value="1"/>
</dbReference>
<dbReference type="AlphaFoldDB" id="A0AAF0YQX0"/>
<evidence type="ECO:0000259" key="1">
    <source>
        <dbReference type="Pfam" id="PF26563"/>
    </source>
</evidence>
<dbReference type="Proteomes" id="UP000234560">
    <property type="component" value="Chromosome"/>
</dbReference>
<dbReference type="InterPro" id="IPR022521">
    <property type="entry name" value="Rv3660c"/>
</dbReference>
<feature type="domain" description="Rv3660c-like CheY-like N-terminal" evidence="1">
    <location>
        <begin position="14"/>
        <end position="111"/>
    </location>
</feature>
<keyword evidence="2" id="KW-0378">Hydrolase</keyword>
<reference evidence="2" key="2">
    <citation type="submission" date="2023-10" db="EMBL/GenBank/DDBJ databases">
        <authorList>
            <person name="Choi B."/>
        </authorList>
    </citation>
    <scope>NUCLEOTIDE SEQUENCE</scope>
    <source>
        <strain evidence="2">UMB0763</strain>
    </source>
</reference>